<sequence>MSYPSQHNRPRTLTGFVSTTQRPQLVRDALDAVSELRFLLGTKIYDKDRTYRRTVFHRVVLRDEHSNIAFTCRHALHPGTRLHLHGTWRERYDDSTGGMVDEFVVARLYTELPMSARLPGSYVPIAKDEQGTL</sequence>
<protein>
    <recommendedName>
        <fullName evidence="3">Single-stranded DNA-binding protein</fullName>
    </recommendedName>
</protein>
<evidence type="ECO:0008006" key="3">
    <source>
        <dbReference type="Google" id="ProtNLM"/>
    </source>
</evidence>
<evidence type="ECO:0000313" key="2">
    <source>
        <dbReference type="Proteomes" id="UP000286746"/>
    </source>
</evidence>
<dbReference type="AlphaFoldDB" id="A0A401VUR9"/>
<comment type="caution">
    <text evidence="1">The sequence shown here is derived from an EMBL/GenBank/DDBJ whole genome shotgun (WGS) entry which is preliminary data.</text>
</comment>
<reference evidence="1 2" key="1">
    <citation type="submission" date="2018-11" db="EMBL/GenBank/DDBJ databases">
        <title>Whole genome sequence of Streptomyces paromomycinus NBRC 15454(T).</title>
        <authorList>
            <person name="Komaki H."/>
            <person name="Tamura T."/>
        </authorList>
    </citation>
    <scope>NUCLEOTIDE SEQUENCE [LARGE SCALE GENOMIC DNA]</scope>
    <source>
        <strain evidence="1 2">NBRC 15454</strain>
    </source>
</reference>
<dbReference type="RefSeq" id="WP_125051337.1">
    <property type="nucleotide sequence ID" value="NZ_BHZD01000001.1"/>
</dbReference>
<name>A0A401VUR9_STREY</name>
<evidence type="ECO:0000313" key="1">
    <source>
        <dbReference type="EMBL" id="GCD40809.1"/>
    </source>
</evidence>
<dbReference type="Proteomes" id="UP000286746">
    <property type="component" value="Unassembled WGS sequence"/>
</dbReference>
<organism evidence="1 2">
    <name type="scientific">Streptomyces paromomycinus</name>
    <name type="common">Streptomyces rimosus subsp. paromomycinus</name>
    <dbReference type="NCBI Taxonomy" id="92743"/>
    <lineage>
        <taxon>Bacteria</taxon>
        <taxon>Bacillati</taxon>
        <taxon>Actinomycetota</taxon>
        <taxon>Actinomycetes</taxon>
        <taxon>Kitasatosporales</taxon>
        <taxon>Streptomycetaceae</taxon>
        <taxon>Streptomyces</taxon>
    </lineage>
</organism>
<keyword evidence="2" id="KW-1185">Reference proteome</keyword>
<proteinExistence type="predicted"/>
<gene>
    <name evidence="1" type="ORF">GKJPGBOP_00462</name>
</gene>
<dbReference type="EMBL" id="BHZD01000001">
    <property type="protein sequence ID" value="GCD40809.1"/>
    <property type="molecule type" value="Genomic_DNA"/>
</dbReference>
<accession>A0A401VUR9</accession>